<protein>
    <submittedName>
        <fullName evidence="1">Uncharacterized protein</fullName>
    </submittedName>
</protein>
<proteinExistence type="predicted"/>
<evidence type="ECO:0000313" key="1">
    <source>
        <dbReference type="EMBL" id="ELZ04315.1"/>
    </source>
</evidence>
<organism evidence="1 2">
    <name type="scientific">Natrialba aegyptia DSM 13077</name>
    <dbReference type="NCBI Taxonomy" id="1227491"/>
    <lineage>
        <taxon>Archaea</taxon>
        <taxon>Methanobacteriati</taxon>
        <taxon>Methanobacteriota</taxon>
        <taxon>Stenosarchaea group</taxon>
        <taxon>Halobacteria</taxon>
        <taxon>Halobacteriales</taxon>
        <taxon>Natrialbaceae</taxon>
        <taxon>Natrialba</taxon>
    </lineage>
</organism>
<gene>
    <name evidence="1" type="ORF">C480_12411</name>
</gene>
<accession>M0B0K5</accession>
<evidence type="ECO:0000313" key="2">
    <source>
        <dbReference type="Proteomes" id="UP000011591"/>
    </source>
</evidence>
<reference evidence="1 2" key="1">
    <citation type="journal article" date="2014" name="PLoS Genet.">
        <title>Phylogenetically driven sequencing of extremely halophilic archaea reveals strategies for static and dynamic osmo-response.</title>
        <authorList>
            <person name="Becker E.A."/>
            <person name="Seitzer P.M."/>
            <person name="Tritt A."/>
            <person name="Larsen D."/>
            <person name="Krusor M."/>
            <person name="Yao A.I."/>
            <person name="Wu D."/>
            <person name="Madern D."/>
            <person name="Eisen J.A."/>
            <person name="Darling A.E."/>
            <person name="Facciotti M.T."/>
        </authorList>
    </citation>
    <scope>NUCLEOTIDE SEQUENCE [LARGE SCALE GENOMIC DNA]</scope>
    <source>
        <strain evidence="1 2">DSM 13077</strain>
    </source>
</reference>
<name>M0B0K5_9EURY</name>
<sequence>MEERLTGVVGYGDRKDVGFLASVEHIHVVVIGFFTEDGRTAGDGCAGGAVVEASKDRRVTITITYRRKYKYFIYQYIKISAERIALY</sequence>
<keyword evidence="2" id="KW-1185">Reference proteome</keyword>
<dbReference type="EMBL" id="AOIP01000031">
    <property type="protein sequence ID" value="ELZ04315.1"/>
    <property type="molecule type" value="Genomic_DNA"/>
</dbReference>
<dbReference type="Proteomes" id="UP000011591">
    <property type="component" value="Unassembled WGS sequence"/>
</dbReference>
<dbReference type="AlphaFoldDB" id="M0B0K5"/>
<comment type="caution">
    <text evidence="1">The sequence shown here is derived from an EMBL/GenBank/DDBJ whole genome shotgun (WGS) entry which is preliminary data.</text>
</comment>